<comment type="similarity">
    <text evidence="1">Belongs to the short-chain dehydrogenases/reductases (SDR) family.</text>
</comment>
<evidence type="ECO:0000313" key="4">
    <source>
        <dbReference type="Proteomes" id="UP000249873"/>
    </source>
</evidence>
<keyword evidence="4" id="KW-1185">Reference proteome</keyword>
<organism evidence="3 4">
    <name type="scientific">Arcticibacterium luteifluviistationis</name>
    <dbReference type="NCBI Taxonomy" id="1784714"/>
    <lineage>
        <taxon>Bacteria</taxon>
        <taxon>Pseudomonadati</taxon>
        <taxon>Bacteroidota</taxon>
        <taxon>Cytophagia</taxon>
        <taxon>Cytophagales</taxon>
        <taxon>Leadbetterellaceae</taxon>
        <taxon>Arcticibacterium</taxon>
    </lineage>
</organism>
<dbReference type="NCBIfam" id="NF009466">
    <property type="entry name" value="PRK12826.1-2"/>
    <property type="match status" value="1"/>
</dbReference>
<evidence type="ECO:0000256" key="1">
    <source>
        <dbReference type="ARBA" id="ARBA00006484"/>
    </source>
</evidence>
<dbReference type="PANTHER" id="PTHR24321">
    <property type="entry name" value="DEHYDROGENASES, SHORT CHAIN"/>
    <property type="match status" value="1"/>
</dbReference>
<dbReference type="NCBIfam" id="NF005559">
    <property type="entry name" value="PRK07231.1"/>
    <property type="match status" value="1"/>
</dbReference>
<dbReference type="PRINTS" id="PR00081">
    <property type="entry name" value="GDHRDH"/>
</dbReference>
<dbReference type="KEGG" id="als:DJ013_05055"/>
<dbReference type="InterPro" id="IPR002347">
    <property type="entry name" value="SDR_fam"/>
</dbReference>
<dbReference type="GO" id="GO:0016491">
    <property type="term" value="F:oxidoreductase activity"/>
    <property type="evidence" value="ECO:0007669"/>
    <property type="project" value="UniProtKB-KW"/>
</dbReference>
<evidence type="ECO:0000313" key="3">
    <source>
        <dbReference type="EMBL" id="AWV97566.1"/>
    </source>
</evidence>
<dbReference type="AlphaFoldDB" id="A0A2Z4G8T4"/>
<dbReference type="Pfam" id="PF13561">
    <property type="entry name" value="adh_short_C2"/>
    <property type="match status" value="1"/>
</dbReference>
<keyword evidence="2" id="KW-0560">Oxidoreductase</keyword>
<proteinExistence type="inferred from homology"/>
<accession>A0A2Z4G8T4</accession>
<gene>
    <name evidence="3" type="ORF">DJ013_05055</name>
</gene>
<dbReference type="PRINTS" id="PR00080">
    <property type="entry name" value="SDRFAMILY"/>
</dbReference>
<dbReference type="SUPFAM" id="SSF51735">
    <property type="entry name" value="NAD(P)-binding Rossmann-fold domains"/>
    <property type="match status" value="1"/>
</dbReference>
<dbReference type="RefSeq" id="WP_111370668.1">
    <property type="nucleotide sequence ID" value="NZ_CP029480.1"/>
</dbReference>
<dbReference type="InterPro" id="IPR036291">
    <property type="entry name" value="NAD(P)-bd_dom_sf"/>
</dbReference>
<dbReference type="PROSITE" id="PS00061">
    <property type="entry name" value="ADH_SHORT"/>
    <property type="match status" value="1"/>
</dbReference>
<dbReference type="PANTHER" id="PTHR24321:SF8">
    <property type="entry name" value="ESTRADIOL 17-BETA-DEHYDROGENASE 8-RELATED"/>
    <property type="match status" value="1"/>
</dbReference>
<dbReference type="InterPro" id="IPR020904">
    <property type="entry name" value="Sc_DH/Rdtase_CS"/>
</dbReference>
<evidence type="ECO:0000256" key="2">
    <source>
        <dbReference type="ARBA" id="ARBA00023002"/>
    </source>
</evidence>
<dbReference type="FunFam" id="3.40.50.720:FF:000084">
    <property type="entry name" value="Short-chain dehydrogenase reductase"/>
    <property type="match status" value="1"/>
</dbReference>
<sequence length="247" mass="26911">MKRFENKNVLITGGNAGIGLETAHKFIAEGAKIVVFDIQAQKSAELEKINGDVHYIQCDVAKSENVKAAFKRAIDTVQKIDILINNAGILGPRVKTEDYPEEDFDRVIDINVKGVFYCMKEAISIFKNIGGGVIVNTASVAGKIGMSRHLAYSASKHAVIGMTKSAAVEYAKQNIRINAVCPGFTETSMLETINEEPEYKQMLRFATPMKRFGKPQEIATAILFLASDESSFMTGQGVVLDGGLSVQ</sequence>
<dbReference type="Proteomes" id="UP000249873">
    <property type="component" value="Chromosome"/>
</dbReference>
<protein>
    <submittedName>
        <fullName evidence="3">NAD(P)-dependent oxidoreductase</fullName>
    </submittedName>
</protein>
<dbReference type="OrthoDB" id="9788235at2"/>
<dbReference type="EMBL" id="CP029480">
    <property type="protein sequence ID" value="AWV97566.1"/>
    <property type="molecule type" value="Genomic_DNA"/>
</dbReference>
<name>A0A2Z4G8T4_9BACT</name>
<dbReference type="Gene3D" id="3.40.50.720">
    <property type="entry name" value="NAD(P)-binding Rossmann-like Domain"/>
    <property type="match status" value="1"/>
</dbReference>
<reference evidence="3 4" key="1">
    <citation type="submission" date="2018-05" db="EMBL/GenBank/DDBJ databases">
        <title>Complete genome sequence of Arcticibacterium luteifluviistationis SM1504T, a cytophagaceae bacterium isolated from Arctic surface seawater.</title>
        <authorList>
            <person name="Li Y."/>
            <person name="Qin Q.-L."/>
        </authorList>
    </citation>
    <scope>NUCLEOTIDE SEQUENCE [LARGE SCALE GENOMIC DNA]</scope>
    <source>
        <strain evidence="3 4">SM1504</strain>
    </source>
</reference>
<dbReference type="CDD" id="cd05233">
    <property type="entry name" value="SDR_c"/>
    <property type="match status" value="1"/>
</dbReference>